<sequence>MNPPVALTIAGSDSGGGAGIQADLKTFAAHGVFGTSAITALTAQNTVGVRGVHAVPADFVVAQVEAVLEDLPVAATKTGMLATAEIVHAVAKLAAAGRLPRLVVDPVMVASSGDRLLEPEAERLYVAELLPRAAVVTPNLIEAEVLLQGSIGTLAEQREAAVALGALGPSVVVVKGGHAVRDASSEAVDVVWDGTTIHELRAPRVDTPNNHGTGCTFASAVAAGLAKGLPTMAAVESAKAYVLRAVTAGASWSLGSGHGPLDHFA</sequence>
<comment type="catalytic activity">
    <reaction evidence="2">
        <text>4-amino-2-methyl-5-(phosphooxymethyl)pyrimidine + ATP = 4-amino-2-methyl-5-(diphosphooxymethyl)pyrimidine + ADP</text>
        <dbReference type="Rhea" id="RHEA:19893"/>
        <dbReference type="ChEBI" id="CHEBI:30616"/>
        <dbReference type="ChEBI" id="CHEBI:57841"/>
        <dbReference type="ChEBI" id="CHEBI:58354"/>
        <dbReference type="ChEBI" id="CHEBI:456216"/>
        <dbReference type="EC" id="2.7.4.7"/>
    </reaction>
</comment>
<evidence type="ECO:0000259" key="6">
    <source>
        <dbReference type="Pfam" id="PF08543"/>
    </source>
</evidence>
<dbReference type="InterPro" id="IPR004399">
    <property type="entry name" value="HMP/HMP-P_kinase_dom"/>
</dbReference>
<reference evidence="7 8" key="1">
    <citation type="journal article" date="2019" name="Int. J. Syst. Evol. Microbiol.">
        <title>The Global Catalogue of Microorganisms (GCM) 10K type strain sequencing project: providing services to taxonomists for standard genome sequencing and annotation.</title>
        <authorList>
            <consortium name="The Broad Institute Genomics Platform"/>
            <consortium name="The Broad Institute Genome Sequencing Center for Infectious Disease"/>
            <person name="Wu L."/>
            <person name="Ma J."/>
        </authorList>
    </citation>
    <scope>NUCLEOTIDE SEQUENCE [LARGE SCALE GENOMIC DNA]</scope>
    <source>
        <strain evidence="7 8">JCM 13250</strain>
    </source>
</reference>
<dbReference type="Pfam" id="PF08543">
    <property type="entry name" value="Phos_pyr_kin"/>
    <property type="match status" value="1"/>
</dbReference>
<evidence type="ECO:0000256" key="4">
    <source>
        <dbReference type="ARBA" id="ARBA00004769"/>
    </source>
</evidence>
<gene>
    <name evidence="7" type="primary">thiD</name>
    <name evidence="7" type="ORF">GCM10009682_17210</name>
</gene>
<organism evidence="7 8">
    <name type="scientific">Luedemannella flava</name>
    <dbReference type="NCBI Taxonomy" id="349316"/>
    <lineage>
        <taxon>Bacteria</taxon>
        <taxon>Bacillati</taxon>
        <taxon>Actinomycetota</taxon>
        <taxon>Actinomycetes</taxon>
        <taxon>Micromonosporales</taxon>
        <taxon>Micromonosporaceae</taxon>
        <taxon>Luedemannella</taxon>
    </lineage>
</organism>
<protein>
    <submittedName>
        <fullName evidence="7">Bifunctional hydroxymethylpyrimidine kinase/phosphomethylpyrimidine kinase</fullName>
    </submittedName>
</protein>
<keyword evidence="7" id="KW-0808">Transferase</keyword>
<dbReference type="RefSeq" id="WP_344128157.1">
    <property type="nucleotide sequence ID" value="NZ_BAAALT010000041.1"/>
</dbReference>
<evidence type="ECO:0000256" key="1">
    <source>
        <dbReference type="ARBA" id="ARBA00000151"/>
    </source>
</evidence>
<comment type="caution">
    <text evidence="7">The sequence shown here is derived from an EMBL/GenBank/DDBJ whole genome shotgun (WGS) entry which is preliminary data.</text>
</comment>
<name>A0ABN2LPS7_9ACTN</name>
<accession>A0ABN2LPS7</accession>
<proteinExistence type="predicted"/>
<evidence type="ECO:0000256" key="5">
    <source>
        <dbReference type="ARBA" id="ARBA00022977"/>
    </source>
</evidence>
<dbReference type="EMBL" id="BAAALT010000041">
    <property type="protein sequence ID" value="GAA1796028.1"/>
    <property type="molecule type" value="Genomic_DNA"/>
</dbReference>
<keyword evidence="5" id="KW-0784">Thiamine biosynthesis</keyword>
<dbReference type="CDD" id="cd01169">
    <property type="entry name" value="HMPP_kinase"/>
    <property type="match status" value="1"/>
</dbReference>
<keyword evidence="7" id="KW-0418">Kinase</keyword>
<comment type="catalytic activity">
    <reaction evidence="1">
        <text>4-amino-5-hydroxymethyl-2-methylpyrimidine + ATP = 4-amino-2-methyl-5-(phosphooxymethyl)pyrimidine + ADP + H(+)</text>
        <dbReference type="Rhea" id="RHEA:23096"/>
        <dbReference type="ChEBI" id="CHEBI:15378"/>
        <dbReference type="ChEBI" id="CHEBI:16892"/>
        <dbReference type="ChEBI" id="CHEBI:30616"/>
        <dbReference type="ChEBI" id="CHEBI:58354"/>
        <dbReference type="ChEBI" id="CHEBI:456216"/>
        <dbReference type="EC" id="2.7.1.49"/>
    </reaction>
</comment>
<comment type="function">
    <text evidence="3">Catalyzes the phosphorylation of hydroxymethylpyrimidine phosphate (HMP-P) to HMP-PP, and of HMP to HMP-P.</text>
</comment>
<dbReference type="PANTHER" id="PTHR20858:SF17">
    <property type="entry name" value="HYDROXYMETHYLPYRIMIDINE_PHOSPHOMETHYLPYRIMIDINE KINASE THI20-RELATED"/>
    <property type="match status" value="1"/>
</dbReference>
<dbReference type="InterPro" id="IPR029056">
    <property type="entry name" value="Ribokinase-like"/>
</dbReference>
<dbReference type="PANTHER" id="PTHR20858">
    <property type="entry name" value="PHOSPHOMETHYLPYRIMIDINE KINASE"/>
    <property type="match status" value="1"/>
</dbReference>
<feature type="domain" description="Pyridoxamine kinase/Phosphomethylpyrimidine kinase" evidence="6">
    <location>
        <begin position="13"/>
        <end position="262"/>
    </location>
</feature>
<comment type="pathway">
    <text evidence="4">Cofactor biosynthesis; thiamine diphosphate biosynthesis; 4-amino-2-methyl-5-diphosphomethylpyrimidine from 5-amino-1-(5-phospho-D-ribosyl)imidazole: step 3/3.</text>
</comment>
<evidence type="ECO:0000256" key="3">
    <source>
        <dbReference type="ARBA" id="ARBA00003848"/>
    </source>
</evidence>
<keyword evidence="8" id="KW-1185">Reference proteome</keyword>
<dbReference type="SUPFAM" id="SSF53613">
    <property type="entry name" value="Ribokinase-like"/>
    <property type="match status" value="1"/>
</dbReference>
<dbReference type="NCBIfam" id="TIGR00097">
    <property type="entry name" value="HMP-P_kinase"/>
    <property type="match status" value="1"/>
</dbReference>
<dbReference type="Gene3D" id="3.40.1190.20">
    <property type="match status" value="1"/>
</dbReference>
<dbReference type="Proteomes" id="UP001500218">
    <property type="component" value="Unassembled WGS sequence"/>
</dbReference>
<evidence type="ECO:0000256" key="2">
    <source>
        <dbReference type="ARBA" id="ARBA00000565"/>
    </source>
</evidence>
<dbReference type="InterPro" id="IPR013749">
    <property type="entry name" value="PM/HMP-P_kinase-1"/>
</dbReference>
<evidence type="ECO:0000313" key="8">
    <source>
        <dbReference type="Proteomes" id="UP001500218"/>
    </source>
</evidence>
<dbReference type="GO" id="GO:0016301">
    <property type="term" value="F:kinase activity"/>
    <property type="evidence" value="ECO:0007669"/>
    <property type="project" value="UniProtKB-KW"/>
</dbReference>
<evidence type="ECO:0000313" key="7">
    <source>
        <dbReference type="EMBL" id="GAA1796028.1"/>
    </source>
</evidence>